<comment type="caution">
    <text evidence="2">The sequence shown here is derived from an EMBL/GenBank/DDBJ whole genome shotgun (WGS) entry which is preliminary data.</text>
</comment>
<name>A0A4E0QJA6_9GAMM</name>
<keyword evidence="1" id="KW-0175">Coiled coil</keyword>
<reference evidence="2 4" key="1">
    <citation type="journal article" date="2016" name="Front. Microbiol.">
        <title>Single-Cell (Meta-)Genomics of a Dimorphic Candidatus Thiomargarita nelsonii Reveals Genomic Plasticity.</title>
        <authorList>
            <person name="Flood B.E."/>
            <person name="Fliss P."/>
            <person name="Jones D.S."/>
            <person name="Dick G.J."/>
            <person name="Jain S."/>
            <person name="Kaster A.K."/>
            <person name="Winkel M."/>
            <person name="Mussmann M."/>
            <person name="Bailey J."/>
        </authorList>
    </citation>
    <scope>NUCLEOTIDE SEQUENCE [LARGE SCALE GENOMIC DNA]</scope>
    <source>
        <strain evidence="2">Hydrate Ridge</strain>
    </source>
</reference>
<evidence type="ECO:0000313" key="2">
    <source>
        <dbReference type="EMBL" id="TGN99618.1"/>
    </source>
</evidence>
<keyword evidence="4" id="KW-1185">Reference proteome</keyword>
<dbReference type="Proteomes" id="UP000030428">
    <property type="component" value="Unassembled WGS sequence"/>
</dbReference>
<evidence type="ECO:0000313" key="4">
    <source>
        <dbReference type="Proteomes" id="UP000030428"/>
    </source>
</evidence>
<protein>
    <submittedName>
        <fullName evidence="2">Uncharacterized protein</fullName>
    </submittedName>
</protein>
<organism evidence="2 4">
    <name type="scientific">Candidatus Thiomargarita nelsonii</name>
    <dbReference type="NCBI Taxonomy" id="1003181"/>
    <lineage>
        <taxon>Bacteria</taxon>
        <taxon>Pseudomonadati</taxon>
        <taxon>Pseudomonadota</taxon>
        <taxon>Gammaproteobacteria</taxon>
        <taxon>Thiotrichales</taxon>
        <taxon>Thiotrichaceae</taxon>
        <taxon>Thiomargarita</taxon>
    </lineage>
</organism>
<gene>
    <name evidence="3" type="ORF">PN36_15575</name>
    <name evidence="2" type="ORF">PN36_35510</name>
</gene>
<proteinExistence type="predicted"/>
<evidence type="ECO:0000256" key="1">
    <source>
        <dbReference type="SAM" id="Coils"/>
    </source>
</evidence>
<dbReference type="EMBL" id="JSZA02000056">
    <property type="protein sequence ID" value="TGO02945.1"/>
    <property type="molecule type" value="Genomic_DNA"/>
</dbReference>
<sequence length="406" mass="46397">MTNIQQTQFNCNPPRPKKYQASCERISNRQRKRQKAIEREAKIQEIAAKKQDIENAQVQLIECEIELLEAQNAKDRIPEEDMHARLKSQLLIDQARVKVSMAKVELCDLKADLKAIKPIARSSKRQTRSKRLIAKRQARINRLRAQRRKRRKAAEREADKQVIAAKKIEIDKAKDVVDACQLDVFAAKNALDGIPKTEQVAQQKGQAVIYQAQAALATAKAEFCQLQDDFKPIAPPLLLLPAPAPKYQKPVETIQTPEVIYLGGEIAPVRRPIGKVIEPSLAEPLSHFLQNLENAEAMSVLERAIYVQFAQLWPNLPPYEDSDLKCKVTASQCCVTFTLFHAFGEPNDPLFFLFCARIQFEDGKWRLKNRGHYTFNSLDQVNLMLDSWCNPEFDWDFHLGKKESVN</sequence>
<dbReference type="AlphaFoldDB" id="A0A4E0QJA6"/>
<feature type="coiled-coil region" evidence="1">
    <location>
        <begin position="39"/>
        <end position="73"/>
    </location>
</feature>
<evidence type="ECO:0000313" key="3">
    <source>
        <dbReference type="EMBL" id="TGO02945.1"/>
    </source>
</evidence>
<dbReference type="EMBL" id="JSZA02000472">
    <property type="protein sequence ID" value="TGN99618.1"/>
    <property type="molecule type" value="Genomic_DNA"/>
</dbReference>
<accession>A0A4E0QJA6</accession>